<dbReference type="Proteomes" id="UP000824239">
    <property type="component" value="Unassembled WGS sequence"/>
</dbReference>
<evidence type="ECO:0000313" key="3">
    <source>
        <dbReference type="Proteomes" id="UP000824239"/>
    </source>
</evidence>
<dbReference type="InterPro" id="IPR007563">
    <property type="entry name" value="DUF554"/>
</dbReference>
<dbReference type="PANTHER" id="PTHR36111:SF2">
    <property type="entry name" value="INNER MEMBRANE PROTEIN"/>
    <property type="match status" value="1"/>
</dbReference>
<feature type="transmembrane region" description="Helical" evidence="1">
    <location>
        <begin position="56"/>
        <end position="74"/>
    </location>
</feature>
<keyword evidence="1" id="KW-1133">Transmembrane helix</keyword>
<sequence>MIAAVVNAVVVVLGGLIGLLFGGRLQEAHTKTIVAGLGICVMVIGITSAIETSNILIVILCIALGTVLGELLRIEDRLDSLGDWLKARLGRHGGSRFTEGFVTASLLFCVGSMAIMGSFDAGLRGDYQTIFAKSALDGVMAVTFAATMGVGVLFSGATVLLYQGALTLLAALVEPLLSPEVIVELSAVGGVMLIGTGINILGLAPQRLKVGNMLPAMVLPVVWFALSGWFGG</sequence>
<evidence type="ECO:0000313" key="2">
    <source>
        <dbReference type="EMBL" id="HIR51540.1"/>
    </source>
</evidence>
<feature type="transmembrane region" description="Helical" evidence="1">
    <location>
        <begin position="139"/>
        <end position="169"/>
    </location>
</feature>
<proteinExistence type="predicted"/>
<dbReference type="Pfam" id="PF04474">
    <property type="entry name" value="DUF554"/>
    <property type="match status" value="1"/>
</dbReference>
<feature type="transmembrane region" description="Helical" evidence="1">
    <location>
        <begin position="181"/>
        <end position="201"/>
    </location>
</feature>
<dbReference type="PANTHER" id="PTHR36111">
    <property type="entry name" value="INNER MEMBRANE PROTEIN-RELATED"/>
    <property type="match status" value="1"/>
</dbReference>
<organism evidence="2 3">
    <name type="scientific">Candidatus Avoscillospira avicola</name>
    <dbReference type="NCBI Taxonomy" id="2840706"/>
    <lineage>
        <taxon>Bacteria</taxon>
        <taxon>Bacillati</taxon>
        <taxon>Bacillota</taxon>
        <taxon>Clostridia</taxon>
        <taxon>Eubacteriales</taxon>
        <taxon>Oscillospiraceae</taxon>
        <taxon>Oscillospiraceae incertae sedis</taxon>
        <taxon>Candidatus Avoscillospira</taxon>
    </lineage>
</organism>
<gene>
    <name evidence="2" type="ORF">IAA53_09775</name>
</gene>
<comment type="caution">
    <text evidence="2">The sequence shown here is derived from an EMBL/GenBank/DDBJ whole genome shotgun (WGS) entry which is preliminary data.</text>
</comment>
<feature type="transmembrane region" description="Helical" evidence="1">
    <location>
        <begin position="6"/>
        <end position="25"/>
    </location>
</feature>
<evidence type="ECO:0000256" key="1">
    <source>
        <dbReference type="SAM" id="Phobius"/>
    </source>
</evidence>
<reference evidence="2" key="1">
    <citation type="submission" date="2020-10" db="EMBL/GenBank/DDBJ databases">
        <authorList>
            <person name="Gilroy R."/>
        </authorList>
    </citation>
    <scope>NUCLEOTIDE SEQUENCE</scope>
    <source>
        <strain evidence="2">ChiBcec15-4380</strain>
    </source>
</reference>
<feature type="transmembrane region" description="Helical" evidence="1">
    <location>
        <begin position="95"/>
        <end position="119"/>
    </location>
</feature>
<keyword evidence="1" id="KW-0812">Transmembrane</keyword>
<dbReference type="EMBL" id="DVHE01000075">
    <property type="protein sequence ID" value="HIR51540.1"/>
    <property type="molecule type" value="Genomic_DNA"/>
</dbReference>
<feature type="transmembrane region" description="Helical" evidence="1">
    <location>
        <begin position="32"/>
        <end position="50"/>
    </location>
</feature>
<dbReference type="AlphaFoldDB" id="A0A9D1DJ50"/>
<protein>
    <submittedName>
        <fullName evidence="2">DUF554 domain-containing protein</fullName>
    </submittedName>
</protein>
<accession>A0A9D1DJ50</accession>
<reference evidence="2" key="2">
    <citation type="journal article" date="2021" name="PeerJ">
        <title>Extensive microbial diversity within the chicken gut microbiome revealed by metagenomics and culture.</title>
        <authorList>
            <person name="Gilroy R."/>
            <person name="Ravi A."/>
            <person name="Getino M."/>
            <person name="Pursley I."/>
            <person name="Horton D.L."/>
            <person name="Alikhan N.F."/>
            <person name="Baker D."/>
            <person name="Gharbi K."/>
            <person name="Hall N."/>
            <person name="Watson M."/>
            <person name="Adriaenssens E.M."/>
            <person name="Foster-Nyarko E."/>
            <person name="Jarju S."/>
            <person name="Secka A."/>
            <person name="Antonio M."/>
            <person name="Oren A."/>
            <person name="Chaudhuri R.R."/>
            <person name="La Ragione R."/>
            <person name="Hildebrand F."/>
            <person name="Pallen M.J."/>
        </authorList>
    </citation>
    <scope>NUCLEOTIDE SEQUENCE</scope>
    <source>
        <strain evidence="2">ChiBcec15-4380</strain>
    </source>
</reference>
<name>A0A9D1DJ50_9FIRM</name>
<feature type="transmembrane region" description="Helical" evidence="1">
    <location>
        <begin position="213"/>
        <end position="231"/>
    </location>
</feature>
<keyword evidence="1" id="KW-0472">Membrane</keyword>